<dbReference type="RefSeq" id="WP_066615945.1">
    <property type="nucleotide sequence ID" value="NZ_JBHSYQ010000015.1"/>
</dbReference>
<protein>
    <recommendedName>
        <fullName evidence="3">Tetratricopeptide repeat protein</fullName>
    </recommendedName>
</protein>
<name>A0ABW2DP26_9BACT</name>
<gene>
    <name evidence="1" type="ORF">ACFQHR_17680</name>
</gene>
<organism evidence="1 2">
    <name type="scientific">Rufibacter roseus</name>
    <dbReference type="NCBI Taxonomy" id="1567108"/>
    <lineage>
        <taxon>Bacteria</taxon>
        <taxon>Pseudomonadati</taxon>
        <taxon>Bacteroidota</taxon>
        <taxon>Cytophagia</taxon>
        <taxon>Cytophagales</taxon>
        <taxon>Hymenobacteraceae</taxon>
        <taxon>Rufibacter</taxon>
    </lineage>
</organism>
<dbReference type="Proteomes" id="UP001596405">
    <property type="component" value="Unassembled WGS sequence"/>
</dbReference>
<evidence type="ECO:0000313" key="2">
    <source>
        <dbReference type="Proteomes" id="UP001596405"/>
    </source>
</evidence>
<evidence type="ECO:0008006" key="3">
    <source>
        <dbReference type="Google" id="ProtNLM"/>
    </source>
</evidence>
<comment type="caution">
    <text evidence="1">The sequence shown here is derived from an EMBL/GenBank/DDBJ whole genome shotgun (WGS) entry which is preliminary data.</text>
</comment>
<sequence length="495" mass="58269">MEELKKLVQIINKKGTAESPLLDLSKKSQSKEWLLYNGLAQGSITSEKDALEILYSGSSSGGFKMVKSRLRKKLLNQLYFLDFSSPGNNLSHSVEHACIAKIYQARVLLNLGAYDLAEPVLKEVISLGKQISFYDVVLFSLKTLLLVYTNLGEKNLFYKTQQKIQEFQELFAADHEVEQLYLESKVQLGQSVKARKQYLANVDDVLERMEQLWRKAQSFNSFRYYYQLSIWAQELKGNFEQIIELTENSERLLKEYSINSEFFDHRYNKYIQVYAHLRAKKLEEGLKLASINETAFNPTSNNWFAYMENYYLLAMHAKEYLVAHTVLQKIFGNTFFNKINKLAQERWHLFYAYLHFVSPQEGQTFKFNYLLRNLPSYSNDKEGYNVAILILQVMYYLYSGDTESLIYRMEALKKYAHKHFKDSFSERSRTFFKLLALMVQNDFQPMVMQRKGQYLFQKLQRISPPGDAYAEIEIIPYEHLWELIIQRLKEKKLNV</sequence>
<dbReference type="EMBL" id="JBHSYQ010000015">
    <property type="protein sequence ID" value="MFC6999470.1"/>
    <property type="molecule type" value="Genomic_DNA"/>
</dbReference>
<proteinExistence type="predicted"/>
<reference evidence="2" key="1">
    <citation type="journal article" date="2019" name="Int. J. Syst. Evol. Microbiol.">
        <title>The Global Catalogue of Microorganisms (GCM) 10K type strain sequencing project: providing services to taxonomists for standard genome sequencing and annotation.</title>
        <authorList>
            <consortium name="The Broad Institute Genomics Platform"/>
            <consortium name="The Broad Institute Genome Sequencing Center for Infectious Disease"/>
            <person name="Wu L."/>
            <person name="Ma J."/>
        </authorList>
    </citation>
    <scope>NUCLEOTIDE SEQUENCE [LARGE SCALE GENOMIC DNA]</scope>
    <source>
        <strain evidence="2">CGMCC 4.7393</strain>
    </source>
</reference>
<keyword evidence="2" id="KW-1185">Reference proteome</keyword>
<evidence type="ECO:0000313" key="1">
    <source>
        <dbReference type="EMBL" id="MFC6999470.1"/>
    </source>
</evidence>
<accession>A0ABW2DP26</accession>